<evidence type="ECO:0000256" key="14">
    <source>
        <dbReference type="ARBA" id="ARBA00023027"/>
    </source>
</evidence>
<dbReference type="GO" id="GO:0008652">
    <property type="term" value="P:amino acid biosynthetic process"/>
    <property type="evidence" value="ECO:0007669"/>
    <property type="project" value="UniProtKB-KW"/>
</dbReference>
<dbReference type="GO" id="GO:0003856">
    <property type="term" value="F:3-dehydroquinate synthase activity"/>
    <property type="evidence" value="ECO:0007669"/>
    <property type="project" value="UniProtKB-EC"/>
</dbReference>
<dbReference type="InterPro" id="IPR030963">
    <property type="entry name" value="DHQ_synth_fam"/>
</dbReference>
<dbReference type="PANTHER" id="PTHR43622">
    <property type="entry name" value="3-DEHYDROQUINATE SYNTHASE"/>
    <property type="match status" value="1"/>
</dbReference>
<dbReference type="InterPro" id="IPR056179">
    <property type="entry name" value="DHQS_C"/>
</dbReference>
<protein>
    <recommendedName>
        <fullName evidence="8">3-dehydroquinate synthase</fullName>
        <ecNumber evidence="7">4.2.3.4</ecNumber>
    </recommendedName>
</protein>
<comment type="cofactor">
    <cofactor evidence="3">
        <name>Co(2+)</name>
        <dbReference type="ChEBI" id="CHEBI:48828"/>
    </cofactor>
</comment>
<keyword evidence="16 20" id="KW-0456">Lyase</keyword>
<dbReference type="InterPro" id="IPR016037">
    <property type="entry name" value="DHQ_synth_AroB"/>
</dbReference>
<dbReference type="AlphaFoldDB" id="A0A3B0RM09"/>
<name>A0A3B0RM09_9ZZZZ</name>
<dbReference type="InterPro" id="IPR050071">
    <property type="entry name" value="Dehydroquinate_synthase"/>
</dbReference>
<evidence type="ECO:0000256" key="12">
    <source>
        <dbReference type="ARBA" id="ARBA00022741"/>
    </source>
</evidence>
<dbReference type="Pfam" id="PF01761">
    <property type="entry name" value="DHQ_synthase"/>
    <property type="match status" value="1"/>
</dbReference>
<evidence type="ECO:0000256" key="16">
    <source>
        <dbReference type="ARBA" id="ARBA00023239"/>
    </source>
</evidence>
<feature type="domain" description="3-dehydroquinate synthase C-terminal" evidence="19">
    <location>
        <begin position="183"/>
        <end position="336"/>
    </location>
</feature>
<dbReference type="FunFam" id="3.40.50.1970:FF:000001">
    <property type="entry name" value="3-dehydroquinate synthase"/>
    <property type="match status" value="1"/>
</dbReference>
<dbReference type="Gene3D" id="1.20.1090.10">
    <property type="entry name" value="Dehydroquinate synthase-like - alpha domain"/>
    <property type="match status" value="1"/>
</dbReference>
<dbReference type="GO" id="GO:0009073">
    <property type="term" value="P:aromatic amino acid family biosynthetic process"/>
    <property type="evidence" value="ECO:0007669"/>
    <property type="project" value="UniProtKB-KW"/>
</dbReference>
<evidence type="ECO:0000256" key="10">
    <source>
        <dbReference type="ARBA" id="ARBA00022605"/>
    </source>
</evidence>
<dbReference type="GO" id="GO:0000166">
    <property type="term" value="F:nucleotide binding"/>
    <property type="evidence" value="ECO:0007669"/>
    <property type="project" value="UniProtKB-KW"/>
</dbReference>
<comment type="pathway">
    <text evidence="5">Metabolic intermediate biosynthesis; chorismate biosynthesis; chorismate from D-erythrose 4-phosphate and phosphoenolpyruvate: step 2/7.</text>
</comment>
<evidence type="ECO:0000256" key="5">
    <source>
        <dbReference type="ARBA" id="ARBA00004661"/>
    </source>
</evidence>
<feature type="domain" description="3-dehydroquinate synthase N-terminal" evidence="18">
    <location>
        <begin position="69"/>
        <end position="180"/>
    </location>
</feature>
<keyword evidence="17" id="KW-0170">Cobalt</keyword>
<comment type="similarity">
    <text evidence="6">Belongs to the sugar phosphate cyclases superfamily. Dehydroquinate synthase family.</text>
</comment>
<reference evidence="20" key="1">
    <citation type="submission" date="2018-06" db="EMBL/GenBank/DDBJ databases">
        <authorList>
            <person name="Zhirakovskaya E."/>
        </authorList>
    </citation>
    <scope>NUCLEOTIDE SEQUENCE</scope>
</reference>
<dbReference type="GO" id="GO:0005737">
    <property type="term" value="C:cytoplasm"/>
    <property type="evidence" value="ECO:0007669"/>
    <property type="project" value="UniProtKB-SubCell"/>
</dbReference>
<keyword evidence="11" id="KW-0479">Metal-binding</keyword>
<dbReference type="EC" id="4.2.3.4" evidence="7"/>
<evidence type="ECO:0000259" key="19">
    <source>
        <dbReference type="Pfam" id="PF24621"/>
    </source>
</evidence>
<evidence type="ECO:0000256" key="3">
    <source>
        <dbReference type="ARBA" id="ARBA00001941"/>
    </source>
</evidence>
<dbReference type="Pfam" id="PF24621">
    <property type="entry name" value="DHQS_C"/>
    <property type="match status" value="1"/>
</dbReference>
<evidence type="ECO:0000259" key="18">
    <source>
        <dbReference type="Pfam" id="PF01761"/>
    </source>
</evidence>
<evidence type="ECO:0000256" key="9">
    <source>
        <dbReference type="ARBA" id="ARBA00022490"/>
    </source>
</evidence>
<evidence type="ECO:0000256" key="1">
    <source>
        <dbReference type="ARBA" id="ARBA00001393"/>
    </source>
</evidence>
<dbReference type="PIRSF" id="PIRSF001455">
    <property type="entry name" value="DHQ_synth"/>
    <property type="match status" value="1"/>
</dbReference>
<evidence type="ECO:0000256" key="15">
    <source>
        <dbReference type="ARBA" id="ARBA00023141"/>
    </source>
</evidence>
<dbReference type="PANTHER" id="PTHR43622:SF7">
    <property type="entry name" value="3-DEHYDROQUINATE SYNTHASE, CHLOROPLASTIC"/>
    <property type="match status" value="1"/>
</dbReference>
<dbReference type="NCBIfam" id="TIGR01357">
    <property type="entry name" value="aroB"/>
    <property type="match status" value="1"/>
</dbReference>
<dbReference type="Gene3D" id="3.40.50.1970">
    <property type="match status" value="1"/>
</dbReference>
<dbReference type="GO" id="GO:0046872">
    <property type="term" value="F:metal ion binding"/>
    <property type="evidence" value="ECO:0007669"/>
    <property type="project" value="UniProtKB-KW"/>
</dbReference>
<sequence>MRQKITVRLKDNSYDIHVGEGLLDQAGEFVAPILARPKTVIITDENVARHQLPRLERALTNAGISFDSIILPAGEATKSFDQLEKLLDRLLELKLERADKIIAFGGGVIGDLVGFAASIYQRGIGFIQIPTTLLSQVDSAVGGKTGINSPRGKNLIGSFHQPDLVLTDVTVLDSLPERQLLAGYAEVVKYGLISDKDFFHWLEHNGRKIISGDPAARIEAILTSCRAKARIVAEDEKEQGVRALLNLGHTFGHALEAEVGYSGDLLHGEAVAIGMVMAFDLSVKMGLCPASDAENVRRHLEDMSLPTTIGHGNHPISKIHMTAEDLYDHTLHDKKTSAGKVTYVLASAIGHAMLRRDIAPEDIREIFQQALKTRPL</sequence>
<dbReference type="CDD" id="cd08195">
    <property type="entry name" value="DHQS"/>
    <property type="match status" value="1"/>
</dbReference>
<evidence type="ECO:0000256" key="2">
    <source>
        <dbReference type="ARBA" id="ARBA00001911"/>
    </source>
</evidence>
<evidence type="ECO:0000313" key="20">
    <source>
        <dbReference type="EMBL" id="VAV94584.1"/>
    </source>
</evidence>
<keyword evidence="9" id="KW-0963">Cytoplasm</keyword>
<dbReference type="InterPro" id="IPR030960">
    <property type="entry name" value="DHQS/DOIS_N"/>
</dbReference>
<dbReference type="EMBL" id="UOED01000092">
    <property type="protein sequence ID" value="VAV94584.1"/>
    <property type="molecule type" value="Genomic_DNA"/>
</dbReference>
<organism evidence="20">
    <name type="scientific">hydrothermal vent metagenome</name>
    <dbReference type="NCBI Taxonomy" id="652676"/>
    <lineage>
        <taxon>unclassified sequences</taxon>
        <taxon>metagenomes</taxon>
        <taxon>ecological metagenomes</taxon>
    </lineage>
</organism>
<comment type="cofactor">
    <cofactor evidence="2">
        <name>NAD(+)</name>
        <dbReference type="ChEBI" id="CHEBI:57540"/>
    </cofactor>
</comment>
<proteinExistence type="inferred from homology"/>
<comment type="catalytic activity">
    <reaction evidence="1">
        <text>7-phospho-2-dehydro-3-deoxy-D-arabino-heptonate = 3-dehydroquinate + phosphate</text>
        <dbReference type="Rhea" id="RHEA:21968"/>
        <dbReference type="ChEBI" id="CHEBI:32364"/>
        <dbReference type="ChEBI" id="CHEBI:43474"/>
        <dbReference type="ChEBI" id="CHEBI:58394"/>
        <dbReference type="EC" id="4.2.3.4"/>
    </reaction>
</comment>
<evidence type="ECO:0000256" key="6">
    <source>
        <dbReference type="ARBA" id="ARBA00005412"/>
    </source>
</evidence>
<evidence type="ECO:0000256" key="7">
    <source>
        <dbReference type="ARBA" id="ARBA00013031"/>
    </source>
</evidence>
<evidence type="ECO:0000256" key="17">
    <source>
        <dbReference type="ARBA" id="ARBA00023285"/>
    </source>
</evidence>
<dbReference type="HAMAP" id="MF_00110">
    <property type="entry name" value="DHQ_synthase"/>
    <property type="match status" value="1"/>
</dbReference>
<keyword evidence="13" id="KW-0862">Zinc</keyword>
<keyword evidence="15" id="KW-0057">Aromatic amino acid biosynthesis</keyword>
<evidence type="ECO:0000256" key="11">
    <source>
        <dbReference type="ARBA" id="ARBA00022723"/>
    </source>
</evidence>
<dbReference type="SUPFAM" id="SSF56796">
    <property type="entry name" value="Dehydroquinate synthase-like"/>
    <property type="match status" value="1"/>
</dbReference>
<evidence type="ECO:0000256" key="4">
    <source>
        <dbReference type="ARBA" id="ARBA00004496"/>
    </source>
</evidence>
<accession>A0A3B0RM09</accession>
<keyword evidence="10" id="KW-0028">Amino-acid biosynthesis</keyword>
<keyword evidence="14" id="KW-0520">NAD</keyword>
<comment type="subcellular location">
    <subcellularLocation>
        <location evidence="4">Cytoplasm</location>
    </subcellularLocation>
</comment>
<evidence type="ECO:0000256" key="8">
    <source>
        <dbReference type="ARBA" id="ARBA00017684"/>
    </source>
</evidence>
<evidence type="ECO:0000256" key="13">
    <source>
        <dbReference type="ARBA" id="ARBA00022833"/>
    </source>
</evidence>
<gene>
    <name evidence="20" type="ORF">MNBD_ALPHA02-687</name>
</gene>
<keyword evidence="12" id="KW-0547">Nucleotide-binding</keyword>